<dbReference type="PANTHER" id="PTHR13847:SF287">
    <property type="entry name" value="FAD-DEPENDENT OXIDOREDUCTASE DOMAIN-CONTAINING PROTEIN 1"/>
    <property type="match status" value="1"/>
</dbReference>
<dbReference type="PROSITE" id="PS51257">
    <property type="entry name" value="PROKAR_LIPOPROTEIN"/>
    <property type="match status" value="1"/>
</dbReference>
<dbReference type="EMBL" id="UINC01008083">
    <property type="protein sequence ID" value="SVA36431.1"/>
    <property type="molecule type" value="Genomic_DNA"/>
</dbReference>
<dbReference type="SUPFAM" id="SSF51905">
    <property type="entry name" value="FAD/NAD(P)-binding domain"/>
    <property type="match status" value="1"/>
</dbReference>
<dbReference type="GO" id="GO:0016491">
    <property type="term" value="F:oxidoreductase activity"/>
    <property type="evidence" value="ECO:0007669"/>
    <property type="project" value="UniProtKB-KW"/>
</dbReference>
<keyword evidence="1" id="KW-0560">Oxidoreductase</keyword>
<evidence type="ECO:0000313" key="3">
    <source>
        <dbReference type="EMBL" id="SVA36431.1"/>
    </source>
</evidence>
<dbReference type="Gene3D" id="3.30.9.10">
    <property type="entry name" value="D-Amino Acid Oxidase, subunit A, domain 2"/>
    <property type="match status" value="1"/>
</dbReference>
<evidence type="ECO:0000259" key="2">
    <source>
        <dbReference type="Pfam" id="PF01266"/>
    </source>
</evidence>
<sequence>MGSNKSYDAIIIGAGVIGCATAFELAKRGLKTLNVDALPTSGYGSTSSSCAVIRVHYSTLDGTAFAYDGYFDWKNWADYIGIEDDSGLARFRETGCLVMKTKDNGYLEKIIQNTEALGIPYELWDVEKIKQVLPIYDLKCFAPAKSVDDEAFGLPTGGELGGGVYFPTAGYVTDPQLSAHNLQRAAEANGGAFRFNSEVTSILVKSGRIQGVTLRDGSQFSTPIVVNVAGPHSSKINKLVSADKDMRITTRALRQEVAHIPAPQGFDFENRGLVVSDNDIGVYCRPETGNHILAGSEDPECDPHDWVDADDFSRDFTDQWTTQALRLGQRIPELAIPSRMRGVVDLYDVTEDWLPIYDRSAVDGFYMACGTSGNQFKNAPVAGRLMSALIDYCESGNNHDQVPLQFMLGNVDHVLDTSTMSRLREINPESSFSVLG</sequence>
<dbReference type="Gene3D" id="3.50.50.60">
    <property type="entry name" value="FAD/NAD(P)-binding domain"/>
    <property type="match status" value="1"/>
</dbReference>
<protein>
    <recommendedName>
        <fullName evidence="2">FAD dependent oxidoreductase domain-containing protein</fullName>
    </recommendedName>
</protein>
<dbReference type="AlphaFoldDB" id="A0A381V8V6"/>
<dbReference type="InterPro" id="IPR006076">
    <property type="entry name" value="FAD-dep_OxRdtase"/>
</dbReference>
<gene>
    <name evidence="3" type="ORF">METZ01_LOCUS89285</name>
</gene>
<reference evidence="3" key="1">
    <citation type="submission" date="2018-05" db="EMBL/GenBank/DDBJ databases">
        <authorList>
            <person name="Lanie J.A."/>
            <person name="Ng W.-L."/>
            <person name="Kazmierczak K.M."/>
            <person name="Andrzejewski T.M."/>
            <person name="Davidsen T.M."/>
            <person name="Wayne K.J."/>
            <person name="Tettelin H."/>
            <person name="Glass J.I."/>
            <person name="Rusch D."/>
            <person name="Podicherti R."/>
            <person name="Tsui H.-C.T."/>
            <person name="Winkler M.E."/>
        </authorList>
    </citation>
    <scope>NUCLEOTIDE SEQUENCE</scope>
</reference>
<proteinExistence type="predicted"/>
<dbReference type="PANTHER" id="PTHR13847">
    <property type="entry name" value="SARCOSINE DEHYDROGENASE-RELATED"/>
    <property type="match status" value="1"/>
</dbReference>
<organism evidence="3">
    <name type="scientific">marine metagenome</name>
    <dbReference type="NCBI Taxonomy" id="408172"/>
    <lineage>
        <taxon>unclassified sequences</taxon>
        <taxon>metagenomes</taxon>
        <taxon>ecological metagenomes</taxon>
    </lineage>
</organism>
<dbReference type="InterPro" id="IPR036188">
    <property type="entry name" value="FAD/NAD-bd_sf"/>
</dbReference>
<dbReference type="GO" id="GO:0005737">
    <property type="term" value="C:cytoplasm"/>
    <property type="evidence" value="ECO:0007669"/>
    <property type="project" value="TreeGrafter"/>
</dbReference>
<feature type="domain" description="FAD dependent oxidoreductase" evidence="2">
    <location>
        <begin position="8"/>
        <end position="388"/>
    </location>
</feature>
<evidence type="ECO:0000256" key="1">
    <source>
        <dbReference type="ARBA" id="ARBA00023002"/>
    </source>
</evidence>
<dbReference type="Pfam" id="PF01266">
    <property type="entry name" value="DAO"/>
    <property type="match status" value="1"/>
</dbReference>
<accession>A0A381V8V6</accession>
<name>A0A381V8V6_9ZZZZ</name>